<evidence type="ECO:0000313" key="3">
    <source>
        <dbReference type="Proteomes" id="UP001550603"/>
    </source>
</evidence>
<keyword evidence="1" id="KW-0560">Oxidoreductase</keyword>
<dbReference type="EMBL" id="JBEYBN010000019">
    <property type="protein sequence ID" value="MEU2267939.1"/>
    <property type="molecule type" value="Genomic_DNA"/>
</dbReference>
<dbReference type="PANTHER" id="PTHR47534:SF3">
    <property type="entry name" value="ALCOHOL DEHYDROGENASE-LIKE C-TERMINAL DOMAIN-CONTAINING PROTEIN"/>
    <property type="match status" value="1"/>
</dbReference>
<evidence type="ECO:0000256" key="1">
    <source>
        <dbReference type="ARBA" id="ARBA00023002"/>
    </source>
</evidence>
<dbReference type="Proteomes" id="UP001550603">
    <property type="component" value="Unassembled WGS sequence"/>
</dbReference>
<evidence type="ECO:0000313" key="2">
    <source>
        <dbReference type="EMBL" id="MEU2267939.1"/>
    </source>
</evidence>
<proteinExistence type="predicted"/>
<comment type="caution">
    <text evidence="2">The sequence shown here is derived from an EMBL/GenBank/DDBJ whole genome shotgun (WGS) entry which is preliminary data.</text>
</comment>
<keyword evidence="3" id="KW-1185">Reference proteome</keyword>
<name>A0ABV2XVD7_9ACTN</name>
<protein>
    <submittedName>
        <fullName evidence="2">SDR family NAD(P)-dependent oxidoreductase</fullName>
    </submittedName>
</protein>
<dbReference type="SUPFAM" id="SSF51735">
    <property type="entry name" value="NAD(P)-binding Rossmann-fold domains"/>
    <property type="match status" value="1"/>
</dbReference>
<dbReference type="RefSeq" id="WP_359789259.1">
    <property type="nucleotide sequence ID" value="NZ_JBEYBN010000019.1"/>
</dbReference>
<gene>
    <name evidence="2" type="ORF">ABZ568_16280</name>
</gene>
<dbReference type="Gene3D" id="3.40.50.720">
    <property type="entry name" value="NAD(P)-binding Rossmann-like Domain"/>
    <property type="match status" value="1"/>
</dbReference>
<dbReference type="InterPro" id="IPR052228">
    <property type="entry name" value="Sec_Metab_Biosynth_Oxidored"/>
</dbReference>
<accession>A0ABV2XVD7</accession>
<dbReference type="InterPro" id="IPR036291">
    <property type="entry name" value="NAD(P)-bd_dom_sf"/>
</dbReference>
<reference evidence="2 3" key="1">
    <citation type="submission" date="2024-06" db="EMBL/GenBank/DDBJ databases">
        <title>The Natural Products Discovery Center: Release of the First 8490 Sequenced Strains for Exploring Actinobacteria Biosynthetic Diversity.</title>
        <authorList>
            <person name="Kalkreuter E."/>
            <person name="Kautsar S.A."/>
            <person name="Yang D."/>
            <person name="Bader C.D."/>
            <person name="Teijaro C.N."/>
            <person name="Fluegel L."/>
            <person name="Davis C.M."/>
            <person name="Simpson J.R."/>
            <person name="Lauterbach L."/>
            <person name="Steele A.D."/>
            <person name="Gui C."/>
            <person name="Meng S."/>
            <person name="Li G."/>
            <person name="Viehrig K."/>
            <person name="Ye F."/>
            <person name="Su P."/>
            <person name="Kiefer A.F."/>
            <person name="Nichols A."/>
            <person name="Cepeda A.J."/>
            <person name="Yan W."/>
            <person name="Fan B."/>
            <person name="Jiang Y."/>
            <person name="Adhikari A."/>
            <person name="Zheng C.-J."/>
            <person name="Schuster L."/>
            <person name="Cowan T.M."/>
            <person name="Smanski M.J."/>
            <person name="Chevrette M.G."/>
            <person name="De Carvalho L.P.S."/>
            <person name="Shen B."/>
        </authorList>
    </citation>
    <scope>NUCLEOTIDE SEQUENCE [LARGE SCALE GENOMIC DNA]</scope>
    <source>
        <strain evidence="2 3">NPDC019583</strain>
    </source>
</reference>
<organism evidence="2 3">
    <name type="scientific">Streptomyces olindensis</name>
    <dbReference type="NCBI Taxonomy" id="358823"/>
    <lineage>
        <taxon>Bacteria</taxon>
        <taxon>Bacillati</taxon>
        <taxon>Actinomycetota</taxon>
        <taxon>Actinomycetes</taxon>
        <taxon>Kitasatosporales</taxon>
        <taxon>Streptomycetaceae</taxon>
        <taxon>Streptomyces</taxon>
    </lineage>
</organism>
<dbReference type="InterPro" id="IPR002347">
    <property type="entry name" value="SDR_fam"/>
</dbReference>
<dbReference type="PANTHER" id="PTHR47534">
    <property type="entry name" value="YALI0E05731P"/>
    <property type="match status" value="1"/>
</dbReference>
<dbReference type="Pfam" id="PF00106">
    <property type="entry name" value="adh_short"/>
    <property type="match status" value="1"/>
</dbReference>
<sequence>MKTLVVSGGTSGIGEALAHKYLKRGDQVVVIGPNAEKGRKFLATAEGLGAGGRAFFLPANLSLVGENERIIGDIRENFPAVDALVLCARFFRSHRRVTSEGFEHNFALYYLSRFLLGHGLLDLLEKAPEPVIVNVAGPGVEAGQIHWDDLGLKAGYDGWGAMFQGGKLNNLLGVAFSLQGRDHRTRYVLDFPGGTATGFAGEFDPATAAHVKEMLRFAKPVEAGIVPIVAAIDSPPAEPLSAFFEGRRLDLRHHSFDPEDARRLDALTRKLLAG</sequence>